<evidence type="ECO:0000313" key="4">
    <source>
        <dbReference type="Proteomes" id="UP000269276"/>
    </source>
</evidence>
<evidence type="ECO:0000313" key="3">
    <source>
        <dbReference type="EMBL" id="RMY46046.1"/>
    </source>
</evidence>
<comment type="caution">
    <text evidence="3">The sequence shown here is derived from an EMBL/GenBank/DDBJ whole genome shotgun (WGS) entry which is preliminary data.</text>
</comment>
<organism evidence="3 4">
    <name type="scientific">Hortaea werneckii</name>
    <name type="common">Black yeast</name>
    <name type="synonym">Cladosporium werneckii</name>
    <dbReference type="NCBI Taxonomy" id="91943"/>
    <lineage>
        <taxon>Eukaryota</taxon>
        <taxon>Fungi</taxon>
        <taxon>Dikarya</taxon>
        <taxon>Ascomycota</taxon>
        <taxon>Pezizomycotina</taxon>
        <taxon>Dothideomycetes</taxon>
        <taxon>Dothideomycetidae</taxon>
        <taxon>Mycosphaerellales</taxon>
        <taxon>Teratosphaeriaceae</taxon>
        <taxon>Hortaea</taxon>
    </lineage>
</organism>
<keyword evidence="2" id="KW-0812">Transmembrane</keyword>
<proteinExistence type="predicted"/>
<feature type="transmembrane region" description="Helical" evidence="2">
    <location>
        <begin position="121"/>
        <end position="141"/>
    </location>
</feature>
<protein>
    <submittedName>
        <fullName evidence="3">Uncharacterized protein</fullName>
    </submittedName>
</protein>
<sequence>MAFHCDFPSPITMQYYTDTFPRPPTRTLRSILTIVWPIGFALLLAHGATQAVLLPVLGIIPMSFSSLTGLIHIRGKLDGFQLTTLLLDFFCAAFLFALLMPSWLVIARDYGYRYGAGTNMLATYGTVPLMVQLTIHLRFLLDRSTWRNLFPAASTCPHCHKELPTTATTTTSRRFGNFFARSWGDRFGEYQDLPTGGDDEMPIPGSFKQPLQQQRGHEQETGKVFVEDKQQQEGNVDRRERSSTSSYSSAGEGGPRPSTDDETARLV</sequence>
<feature type="transmembrane region" description="Helical" evidence="2">
    <location>
        <begin position="52"/>
        <end position="73"/>
    </location>
</feature>
<dbReference type="VEuPathDB" id="FungiDB:BTJ68_09978"/>
<dbReference type="AlphaFoldDB" id="A0A3M7C2M7"/>
<keyword evidence="2" id="KW-1133">Transmembrane helix</keyword>
<name>A0A3M7C2M7_HORWE</name>
<dbReference type="OrthoDB" id="5241710at2759"/>
<feature type="compositionally biased region" description="Basic and acidic residues" evidence="1">
    <location>
        <begin position="258"/>
        <end position="267"/>
    </location>
</feature>
<evidence type="ECO:0000256" key="1">
    <source>
        <dbReference type="SAM" id="MobiDB-lite"/>
    </source>
</evidence>
<dbReference type="EMBL" id="QWIP01001449">
    <property type="protein sequence ID" value="RMY46046.1"/>
    <property type="molecule type" value="Genomic_DNA"/>
</dbReference>
<accession>A0A3M7C2M7</accession>
<keyword evidence="2" id="KW-0472">Membrane</keyword>
<dbReference type="Proteomes" id="UP000269276">
    <property type="component" value="Unassembled WGS sequence"/>
</dbReference>
<feature type="transmembrane region" description="Helical" evidence="2">
    <location>
        <begin position="28"/>
        <end position="46"/>
    </location>
</feature>
<evidence type="ECO:0000256" key="2">
    <source>
        <dbReference type="SAM" id="Phobius"/>
    </source>
</evidence>
<reference evidence="3 4" key="1">
    <citation type="journal article" date="2018" name="BMC Genomics">
        <title>Genomic evidence for intraspecific hybridization in a clonal and extremely halotolerant yeast.</title>
        <authorList>
            <person name="Gostincar C."/>
            <person name="Stajich J.E."/>
            <person name="Zupancic J."/>
            <person name="Zalar P."/>
            <person name="Gunde-Cimerman N."/>
        </authorList>
    </citation>
    <scope>NUCLEOTIDE SEQUENCE [LARGE SCALE GENOMIC DNA]</scope>
    <source>
        <strain evidence="3 4">EXF-2682</strain>
    </source>
</reference>
<feature type="transmembrane region" description="Helical" evidence="2">
    <location>
        <begin position="85"/>
        <end position="106"/>
    </location>
</feature>
<gene>
    <name evidence="3" type="ORF">D0863_15921</name>
</gene>
<feature type="region of interest" description="Disordered" evidence="1">
    <location>
        <begin position="190"/>
        <end position="267"/>
    </location>
</feature>
<feature type="compositionally biased region" description="Basic and acidic residues" evidence="1">
    <location>
        <begin position="215"/>
        <end position="242"/>
    </location>
</feature>